<feature type="compositionally biased region" description="Polar residues" evidence="1">
    <location>
        <begin position="1"/>
        <end position="15"/>
    </location>
</feature>
<gene>
    <name evidence="4" type="ORF">LMG26411_00249</name>
</gene>
<feature type="region of interest" description="Disordered" evidence="1">
    <location>
        <begin position="1"/>
        <end position="20"/>
    </location>
</feature>
<dbReference type="InterPro" id="IPR025263">
    <property type="entry name" value="YhdP_central"/>
</dbReference>
<keyword evidence="2" id="KW-0812">Transmembrane</keyword>
<comment type="caution">
    <text evidence="4">The sequence shown here is derived from an EMBL/GenBank/DDBJ whole genome shotgun (WGS) entry which is preliminary data.</text>
</comment>
<dbReference type="PANTHER" id="PTHR38690">
    <property type="entry name" value="PROTEASE-RELATED"/>
    <property type="match status" value="1"/>
</dbReference>
<keyword evidence="5" id="KW-1185">Reference proteome</keyword>
<keyword evidence="2" id="KW-0472">Membrane</keyword>
<keyword evidence="2" id="KW-1133">Transmembrane helix</keyword>
<name>A0ABN7PT15_9BURK</name>
<sequence>MSSRAPNPADGSNPNAGAGSQEAVAGLAPSIASPAAPTPVSPADRLRAFARLCAGSLRAAVRHPLWRGLGRTLARLALALAALALVAGLLIRFVLWPQASAARQWLEDRGTLALSAKLTIDSLDTYWDGWHPAFRARGLKLVDAQQRTLLAAGALNGKLAWRSLFSMDLQFVTLDASGTDVLVRRTPEGKLLVAGMAVDTAGGKPDDNRFLDWLMAQGSLDLADGKLRWLDEKGRLPQLDVAQIHFSARRKGLHHEISLEAQSEALAPRPLVLRASLRHDYLHSAGNWRHWSGQASWDVTQLQLPVMQRYLTVFERVSDGSFSTDGTVEFSGGRIVRSQARLRGSNIDLQLAGASEALQLANTQAFLVHRSDRDGNNLLTINTLLWQPHPAAGPPSANDTAWREGMRQVTLGWARDNKDQLRKFTLKAPTFDLNTVRALATSMPIDTAVLRQLRALQPAGHIDNLNVSWNRDRAGVLERRPGKAHYTVQGTLRNVSVNGQPAVPATGPNGKPNLGVPGFANLSGTFSFDDRQGKVHVEGSNAALVLPGMFDEPRLPFDQLSGDVRWTRQDGNTAVNVENLRFANADTAGSVNGTWRTGGDSASGIADLSGELSRAQVARVPRYLPLGIPASTRHYLAGALAGGEASGVRFVLKGDLTHFPFHAPHEKAGDFRVEVPIRQVRYQIAAHDTGPGGTPLWPTFADIDGQVLFERGGMSFVARRAAVEGIAGVTLQDVNGRIDDLSDHGRLEIDGGASGAVQGFLRYMAASPVREWTGHFADNAHAQGNGELKLKLDMPLTNANATRVEGSFRFPGNDVVLNPQIPQLGGASGVIAFNEHGFQLENMRARFLGGEVRIGGGSQPDGSVRVTANGNATGAGMREAATGSSLATLAARMEGSTAYSAVFSSHEKQTQVQVSSDLNGMAIGLPAPLAKTAAQDMPLRFDLRPAPGRAGLEEVVVQLGGALNARYLLRPDRNGGDTEVVAGGIGLQQAASLPASGVTAVATLDQFDFDGWRAALASLGGTQGDGSHRASPPAFLPERINARMRTLHAAGRTLDDVTVDATREAAGWDVKLESRQIAGNMQWRAEGPSGSGAMRLRLSRLNVPDANDEHNVVDAIANSIDTLPSIDLVAEQFTLHGHDFGKLEVVARSSKSGDEPVWTLERLLIDQPGATLTGSGTWRVPRRLRDGDAANAPRRTALTFAIDIRDAGATLERLGLPHTLRDGKGKLEGRVVWRGSPMSIDYPTLTGRLSLDLENGQILSVDPGAARLLGVLSLQGLLRFATLDFRTLSGRGLLFDRITGSGTIENGVGTIQDFELKSPQIIASMSGSANLLRETQDIDVRVVPRINATTTSVAAAFINPVLGIGTLAAQLLFADEFSKVFTQHYRITGSWANPQIGNLGDNKAQHPTYQNRAEPALQR</sequence>
<dbReference type="RefSeq" id="WP_211951489.1">
    <property type="nucleotide sequence ID" value="NZ_CAJPVI010000001.1"/>
</dbReference>
<dbReference type="InterPro" id="IPR011836">
    <property type="entry name" value="YhdP"/>
</dbReference>
<proteinExistence type="predicted"/>
<feature type="region of interest" description="Disordered" evidence="1">
    <location>
        <begin position="1396"/>
        <end position="1419"/>
    </location>
</feature>
<evidence type="ECO:0000259" key="3">
    <source>
        <dbReference type="Pfam" id="PF13116"/>
    </source>
</evidence>
<evidence type="ECO:0000256" key="1">
    <source>
        <dbReference type="SAM" id="MobiDB-lite"/>
    </source>
</evidence>
<dbReference type="Pfam" id="PF13116">
    <property type="entry name" value="YhdP"/>
    <property type="match status" value="1"/>
</dbReference>
<evidence type="ECO:0000256" key="2">
    <source>
        <dbReference type="SAM" id="Phobius"/>
    </source>
</evidence>
<dbReference type="PANTHER" id="PTHR38690:SF1">
    <property type="entry name" value="PROTEASE"/>
    <property type="match status" value="1"/>
</dbReference>
<protein>
    <recommendedName>
        <fullName evidence="3">YhdP central domain-containing protein</fullName>
    </recommendedName>
</protein>
<organism evidence="4 5">
    <name type="scientific">Cupriavidus numazuensis</name>
    <dbReference type="NCBI Taxonomy" id="221992"/>
    <lineage>
        <taxon>Bacteria</taxon>
        <taxon>Pseudomonadati</taxon>
        <taxon>Pseudomonadota</taxon>
        <taxon>Betaproteobacteria</taxon>
        <taxon>Burkholderiales</taxon>
        <taxon>Burkholderiaceae</taxon>
        <taxon>Cupriavidus</taxon>
    </lineage>
</organism>
<feature type="transmembrane region" description="Helical" evidence="2">
    <location>
        <begin position="76"/>
        <end position="96"/>
    </location>
</feature>
<feature type="domain" description="YhdP central" evidence="3">
    <location>
        <begin position="73"/>
        <end position="1396"/>
    </location>
</feature>
<reference evidence="4 5" key="1">
    <citation type="submission" date="2021-03" db="EMBL/GenBank/DDBJ databases">
        <authorList>
            <person name="Peeters C."/>
        </authorList>
    </citation>
    <scope>NUCLEOTIDE SEQUENCE [LARGE SCALE GENOMIC DNA]</scope>
    <source>
        <strain evidence="4 5">LMG 26411</strain>
    </source>
</reference>
<evidence type="ECO:0000313" key="4">
    <source>
        <dbReference type="EMBL" id="CAG2129927.1"/>
    </source>
</evidence>
<dbReference type="Proteomes" id="UP000672657">
    <property type="component" value="Unassembled WGS sequence"/>
</dbReference>
<accession>A0ABN7PT15</accession>
<dbReference type="NCBIfam" id="TIGR02099">
    <property type="entry name" value="YhdP family protein"/>
    <property type="match status" value="1"/>
</dbReference>
<dbReference type="EMBL" id="CAJPVI010000001">
    <property type="protein sequence ID" value="CAG2129927.1"/>
    <property type="molecule type" value="Genomic_DNA"/>
</dbReference>
<evidence type="ECO:0000313" key="5">
    <source>
        <dbReference type="Proteomes" id="UP000672657"/>
    </source>
</evidence>